<sequence length="394" mass="44271">MSNTETEDDVFEFLNSLPDDEKNLSADQLKGKSDQDILEFLDQLTEKEKESDTLNKPKEANAESDLKPLPKGEVGIKTDSEIESAPREGTAPADSQASRSWWGVNSLLQTAAQFTNTAQEKAEETIRKARESNEKLDLTSVKQFIEKNNLTTEQKDELLSLTDPNKAIDSLGKGFGFFSSKLSSVLDKITEEFVNTDEILDIKFIHDMINYEQLNELVRYNFERVMRSQVDGEIKILVTQTNPLHKESGKNLSLLYGKNSEGEKLATANIEEAIKKDQSQDHSDETEPKVRRSKIYVAIQGVSLNREAEDSGVIDTFTPGSFSFVIVLQDTTHNISITAKSQPFPLKWAHWLDGEKSLDTEVDPSEWVKTWVINGIDLAIGVVAQSYIIKRMGF</sequence>
<evidence type="ECO:0008006" key="4">
    <source>
        <dbReference type="Google" id="ProtNLM"/>
    </source>
</evidence>
<reference evidence="2 3" key="1">
    <citation type="journal article" date="2009" name="Nat. Biotechnol.">
        <title>Genome sequence of the recombinant protein production host Pichia pastoris.</title>
        <authorList>
            <person name="De Schutter K."/>
            <person name="Lin Y.C."/>
            <person name="Tiels P."/>
            <person name="Van Hecke A."/>
            <person name="Glinka S."/>
            <person name="Weber-Lehmann J."/>
            <person name="Rouze P."/>
            <person name="Van de Peer Y."/>
            <person name="Callewaert N."/>
        </authorList>
    </citation>
    <scope>NUCLEOTIDE SEQUENCE [LARGE SCALE GENOMIC DNA]</scope>
    <source>
        <strain evidence="3">GS115 / ATCC 20864</strain>
    </source>
</reference>
<feature type="region of interest" description="Disordered" evidence="1">
    <location>
        <begin position="42"/>
        <end position="74"/>
    </location>
</feature>
<dbReference type="AlphaFoldDB" id="C4R2Y7"/>
<dbReference type="InterPro" id="IPR018814">
    <property type="entry name" value="DUF5427"/>
</dbReference>
<feature type="region of interest" description="Disordered" evidence="1">
    <location>
        <begin position="79"/>
        <end position="98"/>
    </location>
</feature>
<dbReference type="PANTHER" id="PTHR28265">
    <property type="entry name" value="MAINTENANCE OF TELOMERE CAPPING PROTEIN 1"/>
    <property type="match status" value="1"/>
</dbReference>
<dbReference type="OrthoDB" id="5594977at2759"/>
<dbReference type="FunCoup" id="C4R2Y7">
    <property type="interactions" value="28"/>
</dbReference>
<keyword evidence="3" id="KW-1185">Reference proteome</keyword>
<evidence type="ECO:0000313" key="3">
    <source>
        <dbReference type="Proteomes" id="UP000000314"/>
    </source>
</evidence>
<dbReference type="Proteomes" id="UP000000314">
    <property type="component" value="Chromosome 2"/>
</dbReference>
<dbReference type="eggNOG" id="ENOG502QU4J">
    <property type="taxonomic scope" value="Eukaryota"/>
</dbReference>
<accession>C4R2Y7</accession>
<dbReference type="GeneID" id="8198261"/>
<dbReference type="OMA" id="RIHLVHD"/>
<evidence type="ECO:0000313" key="2">
    <source>
        <dbReference type="EMBL" id="CAY69861.1"/>
    </source>
</evidence>
<dbReference type="PANTHER" id="PTHR28265:SF1">
    <property type="entry name" value="MAINTENANCE OF TELOMERE CAPPING PROTEIN 1"/>
    <property type="match status" value="1"/>
</dbReference>
<dbReference type="EMBL" id="FN392320">
    <property type="protein sequence ID" value="CAY69861.1"/>
    <property type="molecule type" value="Genomic_DNA"/>
</dbReference>
<dbReference type="InParanoid" id="C4R2Y7"/>
<organism evidence="2 3">
    <name type="scientific">Komagataella phaffii (strain GS115 / ATCC 20864)</name>
    <name type="common">Yeast</name>
    <name type="synonym">Pichia pastoris</name>
    <dbReference type="NCBI Taxonomy" id="644223"/>
    <lineage>
        <taxon>Eukaryota</taxon>
        <taxon>Fungi</taxon>
        <taxon>Dikarya</taxon>
        <taxon>Ascomycota</taxon>
        <taxon>Saccharomycotina</taxon>
        <taxon>Pichiomycetes</taxon>
        <taxon>Pichiales</taxon>
        <taxon>Pichiaceae</taxon>
        <taxon>Komagataella</taxon>
    </lineage>
</organism>
<feature type="compositionally biased region" description="Basic and acidic residues" evidence="1">
    <location>
        <begin position="44"/>
        <end position="74"/>
    </location>
</feature>
<dbReference type="HOGENOM" id="CLU_042692_0_0_1"/>
<evidence type="ECO:0000256" key="1">
    <source>
        <dbReference type="SAM" id="MobiDB-lite"/>
    </source>
</evidence>
<dbReference type="KEGG" id="ppa:PAS_chr2-2_0072"/>
<name>C4R2Y7_KOMPG</name>
<protein>
    <recommendedName>
        <fullName evidence="4">Maintenance of telomere capping protein 1</fullName>
    </recommendedName>
</protein>
<dbReference type="RefSeq" id="XP_002492141.1">
    <property type="nucleotide sequence ID" value="XM_002492096.1"/>
</dbReference>
<dbReference type="STRING" id="644223.C4R2Y7"/>
<proteinExistence type="predicted"/>
<dbReference type="Pfam" id="PF10310">
    <property type="entry name" value="DUF5427"/>
    <property type="match status" value="1"/>
</dbReference>
<gene>
    <name evidence="2" type="ordered locus">PAS_chr2-2_0072</name>
</gene>